<proteinExistence type="predicted"/>
<name>A0A6B0TZQ8_IXORI</name>
<dbReference type="EMBL" id="GIFC01002685">
    <property type="protein sequence ID" value="MXU84768.1"/>
    <property type="molecule type" value="Transcribed_RNA"/>
</dbReference>
<accession>A0A6B0TZQ8</accession>
<feature type="chain" id="PRO_5025558520" evidence="1">
    <location>
        <begin position="20"/>
        <end position="82"/>
    </location>
</feature>
<evidence type="ECO:0000256" key="1">
    <source>
        <dbReference type="SAM" id="SignalP"/>
    </source>
</evidence>
<sequence length="82" mass="9623">MWQTPLFLHQLYLMHLVQTKMMPAMTENIQPRAEPNGCRYGKPVKGKGQDCKCLHFYMPFLRIKPKAILILLFLFLCRPISS</sequence>
<dbReference type="AlphaFoldDB" id="A0A6B0TZQ8"/>
<feature type="signal peptide" evidence="1">
    <location>
        <begin position="1"/>
        <end position="19"/>
    </location>
</feature>
<reference evidence="2" key="1">
    <citation type="submission" date="2019-12" db="EMBL/GenBank/DDBJ databases">
        <title>An insight into the sialome of adult female Ixodes ricinus ticks feeding for 6 days.</title>
        <authorList>
            <person name="Perner J."/>
            <person name="Ribeiro J.M.C."/>
        </authorList>
    </citation>
    <scope>NUCLEOTIDE SEQUENCE</scope>
    <source>
        <strain evidence="2">Semi-engorged</strain>
        <tissue evidence="2">Salivary glands</tissue>
    </source>
</reference>
<protein>
    <submittedName>
        <fullName evidence="2">Putative secreted protein</fullName>
    </submittedName>
</protein>
<organism evidence="2">
    <name type="scientific">Ixodes ricinus</name>
    <name type="common">Common tick</name>
    <name type="synonym">Acarus ricinus</name>
    <dbReference type="NCBI Taxonomy" id="34613"/>
    <lineage>
        <taxon>Eukaryota</taxon>
        <taxon>Metazoa</taxon>
        <taxon>Ecdysozoa</taxon>
        <taxon>Arthropoda</taxon>
        <taxon>Chelicerata</taxon>
        <taxon>Arachnida</taxon>
        <taxon>Acari</taxon>
        <taxon>Parasitiformes</taxon>
        <taxon>Ixodida</taxon>
        <taxon>Ixodoidea</taxon>
        <taxon>Ixodidae</taxon>
        <taxon>Ixodinae</taxon>
        <taxon>Ixodes</taxon>
    </lineage>
</organism>
<evidence type="ECO:0000313" key="2">
    <source>
        <dbReference type="EMBL" id="MXU84768.1"/>
    </source>
</evidence>
<keyword evidence="1" id="KW-0732">Signal</keyword>